<protein>
    <recommendedName>
        <fullName evidence="1">non-specific serine/threonine protein kinase</fullName>
        <ecNumber evidence="1">2.7.11.1</ecNumber>
    </recommendedName>
</protein>
<dbReference type="OrthoDB" id="9762169at2"/>
<proteinExistence type="predicted"/>
<dbReference type="PROSITE" id="PS00108">
    <property type="entry name" value="PROTEIN_KINASE_ST"/>
    <property type="match status" value="1"/>
</dbReference>
<gene>
    <name evidence="9" type="ordered locus">B005_4040</name>
</gene>
<dbReference type="STRING" id="1205910.B005_4040"/>
<dbReference type="Proteomes" id="UP000003779">
    <property type="component" value="Chromosome"/>
</dbReference>
<name>J7L3P3_NOCAA</name>
<dbReference type="EC" id="2.7.11.1" evidence="1"/>
<dbReference type="AlphaFoldDB" id="J7L3P3"/>
<dbReference type="PATRIC" id="fig|1205910.3.peg.3826"/>
<accession>J7L3P3</accession>
<evidence type="ECO:0000256" key="6">
    <source>
        <dbReference type="ARBA" id="ARBA00022840"/>
    </source>
</evidence>
<sequence>MHDTPERIADRYEITEPISTGGMGQVFRGYDTVLDRQVAVKVIRPDLVGETAEYAEMAARFRREARITARIEHPNVPAVYDAAVDTGKGLLYLVMQLVRGVPLGDIINEHRPESMSIEAAAAVAAQICSALSHAHAVPVVHRDLKPGNVMVADDGTVKVLDFGIAAVLRTDMTRITLTGSQLGTCAYMPPEQVLAGGVNPRSDLYSLGCVLYEALTGHKVFSSDYTPFALQRAHVEERPRPPSVYRSSLPGDLDQLLMDLLAKDPEDRPATAQDVYERLVPYLPQADPSAPDVPLPPGALPDPTRPYRRPMGPRPKAAVLAPTRALPPTLIEPTAQAVPGLAPGELAEADGHAQALIEEGRFAQAVGVLDDVIPPASAALGAESAQVVELRLLRANALAISGDARRALPEFGDLADLLERQAGPQDERALLCRQQAVYCMAQLGENTRALREAERVLDRFRQVFGEHSEDALDLRLEMAMWRLRSGDAERAVAELRPLYSDLRAAYGPRAPETLQVADLLRRLGHDRG</sequence>
<dbReference type="SUPFAM" id="SSF56112">
    <property type="entry name" value="Protein kinase-like (PK-like)"/>
    <property type="match status" value="1"/>
</dbReference>
<dbReference type="InterPro" id="IPR000719">
    <property type="entry name" value="Prot_kinase_dom"/>
</dbReference>
<evidence type="ECO:0000313" key="9">
    <source>
        <dbReference type="EMBL" id="AFR07371.1"/>
    </source>
</evidence>
<dbReference type="InterPro" id="IPR008271">
    <property type="entry name" value="Ser/Thr_kinase_AS"/>
</dbReference>
<dbReference type="Gene3D" id="1.10.510.10">
    <property type="entry name" value="Transferase(Phosphotransferase) domain 1"/>
    <property type="match status" value="1"/>
</dbReference>
<keyword evidence="3 9" id="KW-0808">Transferase</keyword>
<dbReference type="PANTHER" id="PTHR43289">
    <property type="entry name" value="MITOGEN-ACTIVATED PROTEIN KINASE KINASE KINASE 20-RELATED"/>
    <property type="match status" value="1"/>
</dbReference>
<evidence type="ECO:0000256" key="5">
    <source>
        <dbReference type="ARBA" id="ARBA00022777"/>
    </source>
</evidence>
<organism evidence="9 10">
    <name type="scientific">Nocardiopsis alba (strain ATCC BAA-2165 / BE74)</name>
    <dbReference type="NCBI Taxonomy" id="1205910"/>
    <lineage>
        <taxon>Bacteria</taxon>
        <taxon>Bacillati</taxon>
        <taxon>Actinomycetota</taxon>
        <taxon>Actinomycetes</taxon>
        <taxon>Streptosporangiales</taxon>
        <taxon>Nocardiopsidaceae</taxon>
        <taxon>Nocardiopsis</taxon>
    </lineage>
</organism>
<dbReference type="Gene3D" id="3.30.200.20">
    <property type="entry name" value="Phosphorylase Kinase, domain 1"/>
    <property type="match status" value="1"/>
</dbReference>
<dbReference type="KEGG" id="nal:B005_4040"/>
<feature type="compositionally biased region" description="Pro residues" evidence="7">
    <location>
        <begin position="291"/>
        <end position="304"/>
    </location>
</feature>
<evidence type="ECO:0000256" key="7">
    <source>
        <dbReference type="SAM" id="MobiDB-lite"/>
    </source>
</evidence>
<dbReference type="CDD" id="cd14014">
    <property type="entry name" value="STKc_PknB_like"/>
    <property type="match status" value="1"/>
</dbReference>
<feature type="region of interest" description="Disordered" evidence="7">
    <location>
        <begin position="286"/>
        <end position="314"/>
    </location>
</feature>
<dbReference type="SUPFAM" id="SSF48452">
    <property type="entry name" value="TPR-like"/>
    <property type="match status" value="1"/>
</dbReference>
<dbReference type="InterPro" id="IPR011990">
    <property type="entry name" value="TPR-like_helical_dom_sf"/>
</dbReference>
<dbReference type="GO" id="GO:0004674">
    <property type="term" value="F:protein serine/threonine kinase activity"/>
    <property type="evidence" value="ECO:0007669"/>
    <property type="project" value="UniProtKB-KW"/>
</dbReference>
<feature type="domain" description="Protein kinase" evidence="8">
    <location>
        <begin position="12"/>
        <end position="283"/>
    </location>
</feature>
<dbReference type="Pfam" id="PF00069">
    <property type="entry name" value="Pkinase"/>
    <property type="match status" value="1"/>
</dbReference>
<reference evidence="9 10" key="1">
    <citation type="journal article" date="2012" name="J. Bacteriol.">
        <title>Whole-Genome Sequence of Nocardiopsis alba Strain ATCC BAA-2165, Associated with Honeybees.</title>
        <authorList>
            <person name="Qiao J."/>
            <person name="Chen L."/>
            <person name="Li Y."/>
            <person name="Wang J."/>
            <person name="Zhang W."/>
            <person name="Chen S."/>
        </authorList>
    </citation>
    <scope>NUCLEOTIDE SEQUENCE [LARGE SCALE GENOMIC DNA]</scope>
    <source>
        <strain evidence="10">ATCC BAA-2165 / BE74</strain>
    </source>
</reference>
<dbReference type="eggNOG" id="COG0515">
    <property type="taxonomic scope" value="Bacteria"/>
</dbReference>
<evidence type="ECO:0000256" key="3">
    <source>
        <dbReference type="ARBA" id="ARBA00022679"/>
    </source>
</evidence>
<dbReference type="HOGENOM" id="CLU_000288_63_44_11"/>
<dbReference type="SMART" id="SM00220">
    <property type="entry name" value="S_TKc"/>
    <property type="match status" value="1"/>
</dbReference>
<dbReference type="InterPro" id="IPR011009">
    <property type="entry name" value="Kinase-like_dom_sf"/>
</dbReference>
<dbReference type="EMBL" id="CP003788">
    <property type="protein sequence ID" value="AFR07371.1"/>
    <property type="molecule type" value="Genomic_DNA"/>
</dbReference>
<keyword evidence="2" id="KW-0723">Serine/threonine-protein kinase</keyword>
<evidence type="ECO:0000259" key="8">
    <source>
        <dbReference type="PROSITE" id="PS50011"/>
    </source>
</evidence>
<keyword evidence="6" id="KW-0067">ATP-binding</keyword>
<evidence type="ECO:0000313" key="10">
    <source>
        <dbReference type="Proteomes" id="UP000003779"/>
    </source>
</evidence>
<dbReference type="RefSeq" id="WP_014909835.1">
    <property type="nucleotide sequence ID" value="NC_018524.1"/>
</dbReference>
<dbReference type="GO" id="GO:0005524">
    <property type="term" value="F:ATP binding"/>
    <property type="evidence" value="ECO:0007669"/>
    <property type="project" value="UniProtKB-KW"/>
</dbReference>
<evidence type="ECO:0000256" key="2">
    <source>
        <dbReference type="ARBA" id="ARBA00022527"/>
    </source>
</evidence>
<dbReference type="Gene3D" id="1.25.40.10">
    <property type="entry name" value="Tetratricopeptide repeat domain"/>
    <property type="match status" value="1"/>
</dbReference>
<keyword evidence="4" id="KW-0547">Nucleotide-binding</keyword>
<dbReference type="PROSITE" id="PS50011">
    <property type="entry name" value="PROTEIN_KINASE_DOM"/>
    <property type="match status" value="1"/>
</dbReference>
<evidence type="ECO:0000256" key="4">
    <source>
        <dbReference type="ARBA" id="ARBA00022741"/>
    </source>
</evidence>
<dbReference type="PANTHER" id="PTHR43289:SF6">
    <property type="entry name" value="SERINE_THREONINE-PROTEIN KINASE NEKL-3"/>
    <property type="match status" value="1"/>
</dbReference>
<dbReference type="FunFam" id="1.10.510.10:FF:000021">
    <property type="entry name" value="Serine/threonine protein kinase"/>
    <property type="match status" value="1"/>
</dbReference>
<keyword evidence="5" id="KW-0418">Kinase</keyword>
<evidence type="ECO:0000256" key="1">
    <source>
        <dbReference type="ARBA" id="ARBA00012513"/>
    </source>
</evidence>
<reference evidence="10" key="2">
    <citation type="submission" date="2012-08" db="EMBL/GenBank/DDBJ databases">
        <title>Whole-genome sequence of Nocardiopsis alba strain ATCC BAA-2165 associated with honeybees.</title>
        <authorList>
            <person name="Qiao J."/>
            <person name="Chen L."/>
            <person name="Li Y."/>
            <person name="Wang J."/>
            <person name="Zhang W."/>
            <person name="Chen S."/>
        </authorList>
    </citation>
    <scope>NUCLEOTIDE SEQUENCE [LARGE SCALE GENOMIC DNA]</scope>
    <source>
        <strain evidence="10">ATCC BAA-2165 / BE74</strain>
    </source>
</reference>